<protein>
    <recommendedName>
        <fullName evidence="4">DUF4257 domain-containing protein</fullName>
    </recommendedName>
</protein>
<dbReference type="Proteomes" id="UP000216498">
    <property type="component" value="Unassembled WGS sequence"/>
</dbReference>
<feature type="transmembrane region" description="Helical" evidence="1">
    <location>
        <begin position="6"/>
        <end position="21"/>
    </location>
</feature>
<keyword evidence="1" id="KW-1133">Transmembrane helix</keyword>
<feature type="transmembrane region" description="Helical" evidence="1">
    <location>
        <begin position="41"/>
        <end position="60"/>
    </location>
</feature>
<evidence type="ECO:0008006" key="4">
    <source>
        <dbReference type="Google" id="ProtNLM"/>
    </source>
</evidence>
<accession>A0A265NAM2</accession>
<dbReference type="OrthoDB" id="2898699at2"/>
<dbReference type="EMBL" id="NPMS01000003">
    <property type="protein sequence ID" value="OZU89068.1"/>
    <property type="molecule type" value="Genomic_DNA"/>
</dbReference>
<dbReference type="Pfam" id="PF14074">
    <property type="entry name" value="DUF4257"/>
    <property type="match status" value="1"/>
</dbReference>
<keyword evidence="1" id="KW-0472">Membrane</keyword>
<dbReference type="InterPro" id="IPR025353">
    <property type="entry name" value="DUF4257"/>
</dbReference>
<evidence type="ECO:0000313" key="3">
    <source>
        <dbReference type="Proteomes" id="UP000216498"/>
    </source>
</evidence>
<evidence type="ECO:0000256" key="1">
    <source>
        <dbReference type="SAM" id="Phobius"/>
    </source>
</evidence>
<keyword evidence="3" id="KW-1185">Reference proteome</keyword>
<evidence type="ECO:0000313" key="2">
    <source>
        <dbReference type="EMBL" id="OZU89068.1"/>
    </source>
</evidence>
<sequence length="116" mass="12737">MLVELCITIMIGILMGLLTHTKSNKHIKKPKINKTSWNPGFLLDCAFGSIAALVGVIVAGPVEIERLVLIAILAGYAGEGLIRKMSDANLEANERINRKIKADLTKEIKIDELKEK</sequence>
<dbReference type="AlphaFoldDB" id="A0A265NAM2"/>
<comment type="caution">
    <text evidence="2">The sequence shown here is derived from an EMBL/GenBank/DDBJ whole genome shotgun (WGS) entry which is preliminary data.</text>
</comment>
<gene>
    <name evidence="2" type="ORF">CIL03_08615</name>
</gene>
<name>A0A265NAM2_9BACI</name>
<dbReference type="RefSeq" id="WP_094885426.1">
    <property type="nucleotide sequence ID" value="NZ_NPMS01000003.1"/>
</dbReference>
<organism evidence="2 3">
    <name type="scientific">Virgibacillus indicus</name>
    <dbReference type="NCBI Taxonomy" id="2024554"/>
    <lineage>
        <taxon>Bacteria</taxon>
        <taxon>Bacillati</taxon>
        <taxon>Bacillota</taxon>
        <taxon>Bacilli</taxon>
        <taxon>Bacillales</taxon>
        <taxon>Bacillaceae</taxon>
        <taxon>Virgibacillus</taxon>
    </lineage>
</organism>
<keyword evidence="1" id="KW-0812">Transmembrane</keyword>
<proteinExistence type="predicted"/>
<reference evidence="2 3" key="1">
    <citation type="submission" date="2017-08" db="EMBL/GenBank/DDBJ databases">
        <title>Virgibacillus indicus sp. nov. and Virgibacillus profoundi sp. nov, two moderately halophilic bacteria isolated from marine sediment by using the Microfluidic Streak Plate.</title>
        <authorList>
            <person name="Xu B."/>
            <person name="Hu B."/>
            <person name="Wang J."/>
            <person name="Zhu Y."/>
            <person name="Huang L."/>
            <person name="Du W."/>
            <person name="Huang Y."/>
        </authorList>
    </citation>
    <scope>NUCLEOTIDE SEQUENCE [LARGE SCALE GENOMIC DNA]</scope>
    <source>
        <strain evidence="2 3">IO3-P2-C2</strain>
    </source>
</reference>